<name>A0AAV0BIS1_PHAPC</name>
<dbReference type="Proteomes" id="UP001153365">
    <property type="component" value="Unassembled WGS sequence"/>
</dbReference>
<reference evidence="1" key="1">
    <citation type="submission" date="2022-06" db="EMBL/GenBank/DDBJ databases">
        <authorList>
            <consortium name="SYNGENTA / RWTH Aachen University"/>
        </authorList>
    </citation>
    <scope>NUCLEOTIDE SEQUENCE</scope>
</reference>
<sequence length="151" mass="16910">MVKTLHQLRSQRTSHLPLGNLKRSFTSFSVRLPKSLTNLSYDTEDSKYHTDSAGSTQKAFNPTINGNENQIRRLSKDSLGDGLDNCINQHLPESLYPSETNGQITFGNHALGLSQLQPAPESERSKFMIIIYKLYCQHVGLEEVVHAPISL</sequence>
<proteinExistence type="predicted"/>
<keyword evidence="2" id="KW-1185">Reference proteome</keyword>
<comment type="caution">
    <text evidence="1">The sequence shown here is derived from an EMBL/GenBank/DDBJ whole genome shotgun (WGS) entry which is preliminary data.</text>
</comment>
<accession>A0AAV0BIS1</accession>
<organism evidence="1 2">
    <name type="scientific">Phakopsora pachyrhizi</name>
    <name type="common">Asian soybean rust disease fungus</name>
    <dbReference type="NCBI Taxonomy" id="170000"/>
    <lineage>
        <taxon>Eukaryota</taxon>
        <taxon>Fungi</taxon>
        <taxon>Dikarya</taxon>
        <taxon>Basidiomycota</taxon>
        <taxon>Pucciniomycotina</taxon>
        <taxon>Pucciniomycetes</taxon>
        <taxon>Pucciniales</taxon>
        <taxon>Phakopsoraceae</taxon>
        <taxon>Phakopsora</taxon>
    </lineage>
</organism>
<evidence type="ECO:0000313" key="1">
    <source>
        <dbReference type="EMBL" id="CAH7686220.1"/>
    </source>
</evidence>
<dbReference type="AlphaFoldDB" id="A0AAV0BIS1"/>
<dbReference type="EMBL" id="CALTRL010005778">
    <property type="protein sequence ID" value="CAH7686220.1"/>
    <property type="molecule type" value="Genomic_DNA"/>
</dbReference>
<protein>
    <submittedName>
        <fullName evidence="1">Uncharacterized protein</fullName>
    </submittedName>
</protein>
<evidence type="ECO:0000313" key="2">
    <source>
        <dbReference type="Proteomes" id="UP001153365"/>
    </source>
</evidence>
<gene>
    <name evidence="1" type="ORF">PPACK8108_LOCUS20842</name>
</gene>